<evidence type="ECO:0000313" key="3">
    <source>
        <dbReference type="Proteomes" id="UP000193104"/>
    </source>
</evidence>
<dbReference type="AlphaFoldDB" id="A0A1X1D335"/>
<protein>
    <recommendedName>
        <fullName evidence="1">N-acyl amino acid synthase FeeM catalytic core domain-containing protein</fullName>
    </recommendedName>
</protein>
<evidence type="ECO:0000259" key="1">
    <source>
        <dbReference type="Pfam" id="PF21926"/>
    </source>
</evidence>
<dbReference type="OrthoDB" id="6538212at2"/>
<gene>
    <name evidence="2" type="ORF">HA48_16755</name>
</gene>
<organism evidence="2 3">
    <name type="scientific">Pantoea wallisii</name>
    <dbReference type="NCBI Taxonomy" id="1076551"/>
    <lineage>
        <taxon>Bacteria</taxon>
        <taxon>Pseudomonadati</taxon>
        <taxon>Pseudomonadota</taxon>
        <taxon>Gammaproteobacteria</taxon>
        <taxon>Enterobacterales</taxon>
        <taxon>Erwiniaceae</taxon>
        <taxon>Pantoea</taxon>
    </lineage>
</organism>
<dbReference type="STRING" id="1076551.HA48_16755"/>
<dbReference type="Gene3D" id="3.40.630.30">
    <property type="match status" value="1"/>
</dbReference>
<proteinExistence type="predicted"/>
<name>A0A1X1D335_9GAMM</name>
<reference evidence="2 3" key="1">
    <citation type="journal article" date="2017" name="Antonie Van Leeuwenhoek">
        <title>Phylogenomic resolution of the bacterial genus Pantoea and its relationship with Erwinia and Tatumella.</title>
        <authorList>
            <person name="Palmer M."/>
            <person name="Steenkamp E.T."/>
            <person name="Coetzee M.P."/>
            <person name="Chan W.Y."/>
            <person name="van Zyl E."/>
            <person name="De Maayer P."/>
            <person name="Coutinho T.A."/>
            <person name="Blom J."/>
            <person name="Smits T.H."/>
            <person name="Duffy B."/>
            <person name="Venter S.N."/>
        </authorList>
    </citation>
    <scope>NUCLEOTIDE SEQUENCE [LARGE SCALE GENOMIC DNA]</scope>
    <source>
        <strain evidence="2 3">LMG 26277</strain>
    </source>
</reference>
<feature type="domain" description="N-acyl amino acid synthase FeeM catalytic core" evidence="1">
    <location>
        <begin position="23"/>
        <end position="175"/>
    </location>
</feature>
<keyword evidence="3" id="KW-1185">Reference proteome</keyword>
<comment type="caution">
    <text evidence="2">The sequence shown here is derived from an EMBL/GenBank/DDBJ whole genome shotgun (WGS) entry which is preliminary data.</text>
</comment>
<evidence type="ECO:0000313" key="2">
    <source>
        <dbReference type="EMBL" id="ORM71000.1"/>
    </source>
</evidence>
<dbReference type="Proteomes" id="UP000193104">
    <property type="component" value="Unassembled WGS sequence"/>
</dbReference>
<dbReference type="InterPro" id="IPR054597">
    <property type="entry name" value="FeeM_cat"/>
</dbReference>
<dbReference type="RefSeq" id="WP_128602382.1">
    <property type="nucleotide sequence ID" value="NZ_MLFS01000054.1"/>
</dbReference>
<dbReference type="Pfam" id="PF21926">
    <property type="entry name" value="FeeM"/>
    <property type="match status" value="1"/>
</dbReference>
<accession>A0A1X1D335</accession>
<sequence length="236" mass="27618">MDDTITIAPAREFLDFLKGMEVTHEEYRRVGIVKQKRSLFLYNEGLLNPNSTLFLARKEQDILGTISVITNLNKRMPCTKLFGEEINALNLGRRKAVELGTLSVKHQSDSDNLVFMLYLKMMIYTIFVEKVDDIFIQVKDKAAPFYVRNFLFKKVGQSKQHPDYSDLSATLLRVDVKRIREKIYEQKCYGAMGWQRMLCELGLLQQYRSVYQQCHGCQRFVPDQKDVEVYQYLCNL</sequence>
<dbReference type="EMBL" id="MLFS01000054">
    <property type="protein sequence ID" value="ORM71000.1"/>
    <property type="molecule type" value="Genomic_DNA"/>
</dbReference>